<keyword evidence="3" id="KW-1133">Transmembrane helix</keyword>
<evidence type="ECO:0000256" key="1">
    <source>
        <dbReference type="SAM" id="Coils"/>
    </source>
</evidence>
<accession>A0A200QIC8</accession>
<keyword evidence="1" id="KW-0175">Coiled coil</keyword>
<evidence type="ECO:0000313" key="6">
    <source>
        <dbReference type="Proteomes" id="UP000195402"/>
    </source>
</evidence>
<dbReference type="AlphaFoldDB" id="A0A200QIC8"/>
<dbReference type="EMBL" id="MVGT01002022">
    <property type="protein sequence ID" value="OVA10263.1"/>
    <property type="molecule type" value="Genomic_DNA"/>
</dbReference>
<dbReference type="PANTHER" id="PTHR35705">
    <property type="entry name" value="WPP DOMAIN-INTERACTING TAIL-ANCHORED PROTEIN 1"/>
    <property type="match status" value="1"/>
</dbReference>
<evidence type="ECO:0000313" key="5">
    <source>
        <dbReference type="EMBL" id="OVA10263.1"/>
    </source>
</evidence>
<dbReference type="FunCoup" id="A0A200QIC8">
    <property type="interactions" value="1260"/>
</dbReference>
<reference evidence="5 6" key="1">
    <citation type="journal article" date="2017" name="Mol. Plant">
        <title>The Genome of Medicinal Plant Macleaya cordata Provides New Insights into Benzylisoquinoline Alkaloids Metabolism.</title>
        <authorList>
            <person name="Liu X."/>
            <person name="Liu Y."/>
            <person name="Huang P."/>
            <person name="Ma Y."/>
            <person name="Qing Z."/>
            <person name="Tang Q."/>
            <person name="Cao H."/>
            <person name="Cheng P."/>
            <person name="Zheng Y."/>
            <person name="Yuan Z."/>
            <person name="Zhou Y."/>
            <person name="Liu J."/>
            <person name="Tang Z."/>
            <person name="Zhuo Y."/>
            <person name="Zhang Y."/>
            <person name="Yu L."/>
            <person name="Huang J."/>
            <person name="Yang P."/>
            <person name="Peng Q."/>
            <person name="Zhang J."/>
            <person name="Jiang W."/>
            <person name="Zhang Z."/>
            <person name="Lin K."/>
            <person name="Ro D.K."/>
            <person name="Chen X."/>
            <person name="Xiong X."/>
            <person name="Shang Y."/>
            <person name="Huang S."/>
            <person name="Zeng J."/>
        </authorList>
    </citation>
    <scope>NUCLEOTIDE SEQUENCE [LARGE SCALE GENOMIC DNA]</scope>
    <source>
        <strain evidence="6">cv. BLH2017</strain>
        <tissue evidence="5">Root</tissue>
    </source>
</reference>
<dbReference type="PANTHER" id="PTHR35705:SF1">
    <property type="entry name" value="WPP DOMAIN-INTERACTING TAIL-ANCHORED PROTEIN 1"/>
    <property type="match status" value="1"/>
</dbReference>
<dbReference type="STRING" id="56857.A0A200QIC8"/>
<evidence type="ECO:0000256" key="3">
    <source>
        <dbReference type="SAM" id="Phobius"/>
    </source>
</evidence>
<evidence type="ECO:0000256" key="2">
    <source>
        <dbReference type="SAM" id="MobiDB-lite"/>
    </source>
</evidence>
<proteinExistence type="predicted"/>
<dbReference type="Proteomes" id="UP000195402">
    <property type="component" value="Unassembled WGS sequence"/>
</dbReference>
<organism evidence="5 6">
    <name type="scientific">Macleaya cordata</name>
    <name type="common">Five-seeded plume-poppy</name>
    <name type="synonym">Bocconia cordata</name>
    <dbReference type="NCBI Taxonomy" id="56857"/>
    <lineage>
        <taxon>Eukaryota</taxon>
        <taxon>Viridiplantae</taxon>
        <taxon>Streptophyta</taxon>
        <taxon>Embryophyta</taxon>
        <taxon>Tracheophyta</taxon>
        <taxon>Spermatophyta</taxon>
        <taxon>Magnoliopsida</taxon>
        <taxon>Ranunculales</taxon>
        <taxon>Papaveraceae</taxon>
        <taxon>Papaveroideae</taxon>
        <taxon>Macleaya</taxon>
    </lineage>
</organism>
<dbReference type="SUPFAM" id="SSF57997">
    <property type="entry name" value="Tropomyosin"/>
    <property type="match status" value="1"/>
</dbReference>
<evidence type="ECO:0000259" key="4">
    <source>
        <dbReference type="Pfam" id="PF26581"/>
    </source>
</evidence>
<feature type="transmembrane region" description="Helical" evidence="3">
    <location>
        <begin position="696"/>
        <end position="714"/>
    </location>
</feature>
<keyword evidence="6" id="KW-1185">Reference proteome</keyword>
<dbReference type="OrthoDB" id="1936068at2759"/>
<feature type="domain" description="WIT1/2 N-terminal helical bundle" evidence="4">
    <location>
        <begin position="45"/>
        <end position="183"/>
    </location>
</feature>
<feature type="coiled-coil region" evidence="1">
    <location>
        <begin position="500"/>
        <end position="541"/>
    </location>
</feature>
<keyword evidence="3" id="KW-0472">Membrane</keyword>
<feature type="region of interest" description="Disordered" evidence="2">
    <location>
        <begin position="1"/>
        <end position="26"/>
    </location>
</feature>
<dbReference type="OMA" id="GMLRSSM"/>
<feature type="coiled-coil region" evidence="1">
    <location>
        <begin position="305"/>
        <end position="451"/>
    </location>
</feature>
<dbReference type="InterPro" id="IPR058610">
    <property type="entry name" value="WIT1_2_N"/>
</dbReference>
<gene>
    <name evidence="5" type="ORF">BVC80_1245g9</name>
</gene>
<sequence length="721" mass="81535">MDETTGADMTTAVDSIDTDDRDARSDNNCLHEMVSSTGEGMRELGSAGEVLTRVELDLAYSSEKLLNLDILLMHVAAKESDYEALTTENDDIWADYAEKGLQFVLLSGILDSELRELQSFMASLQTEILDARQKLSSCGNLDESFVEMEEKLKDSEKSFKQSQNLVSDMRMQSAKFQRTLLAFGEQENWNNSKDAYFADGQFSQMNTKIKMQTAEQQRHILRMLEKSLARELDMEKKLSDSRNSEEEMKRKLNSAVHELFFIEEAAEVSSGRLFEAENAAVALMGISKELMGRLQILQFNLNSSVQREEKMRYELEKSMEQLKTKESALQKLEMSSSEVDKSLLAQTNTSKASLKEAEDKYILADSEAVTLREKVHSLEEKVKESEIELQNAKASMEENEEHNNELCAEITEMENVIQDLRANISKEKSRADNSEAKCNLLSEANLELNEELGFLKSSGNNMEKVNLLEKQLRESDIQLHHAKASAEASQEKQNMLYSAIRDMENVIEDLKSKVAKAENRAQSAEVKCTMLSETNMELNEELTFLRGRTECLETSLHQGDEAKAATAKDISIRTKLITDLVLQLAMERERLQKQIYSLTRENKILAAKFSETKNDASTVTSDVRNENNRELSPKEISAIATCTNTSEEEVPQSFASNFQVHEASVSNTEVEPVVPEEDAVINTVRTIDAGQLNLKYYLLALLIFFISVLAVYLFQLEKCPF</sequence>
<protein>
    <recommendedName>
        <fullName evidence="4">WIT1/2 N-terminal helical bundle domain-containing protein</fullName>
    </recommendedName>
</protein>
<dbReference type="Pfam" id="PF26581">
    <property type="entry name" value="WIT1_2_N"/>
    <property type="match status" value="1"/>
</dbReference>
<feature type="coiled-coil region" evidence="1">
    <location>
        <begin position="581"/>
        <end position="608"/>
    </location>
</feature>
<keyword evidence="3" id="KW-0812">Transmembrane</keyword>
<dbReference type="InParanoid" id="A0A200QIC8"/>
<name>A0A200QIC8_MACCD</name>
<dbReference type="InterPro" id="IPR039976">
    <property type="entry name" value="WIT1/WIT2"/>
</dbReference>
<comment type="caution">
    <text evidence="5">The sequence shown here is derived from an EMBL/GenBank/DDBJ whole genome shotgun (WGS) entry which is preliminary data.</text>
</comment>